<name>A0A6A3A8B5_HIBSY</name>
<feature type="compositionally biased region" description="Polar residues" evidence="1">
    <location>
        <begin position="197"/>
        <end position="208"/>
    </location>
</feature>
<feature type="compositionally biased region" description="Polar residues" evidence="1">
    <location>
        <begin position="166"/>
        <end position="178"/>
    </location>
</feature>
<organism evidence="2 3">
    <name type="scientific">Hibiscus syriacus</name>
    <name type="common">Rose of Sharon</name>
    <dbReference type="NCBI Taxonomy" id="106335"/>
    <lineage>
        <taxon>Eukaryota</taxon>
        <taxon>Viridiplantae</taxon>
        <taxon>Streptophyta</taxon>
        <taxon>Embryophyta</taxon>
        <taxon>Tracheophyta</taxon>
        <taxon>Spermatophyta</taxon>
        <taxon>Magnoliopsida</taxon>
        <taxon>eudicotyledons</taxon>
        <taxon>Gunneridae</taxon>
        <taxon>Pentapetalae</taxon>
        <taxon>rosids</taxon>
        <taxon>malvids</taxon>
        <taxon>Malvales</taxon>
        <taxon>Malvaceae</taxon>
        <taxon>Malvoideae</taxon>
        <taxon>Hibiscus</taxon>
    </lineage>
</organism>
<gene>
    <name evidence="2" type="ORF">F3Y22_tig00110556pilonHSYRG00566</name>
</gene>
<dbReference type="PANTHER" id="PTHR34281:SF7">
    <property type="entry name" value="PROTEIN EARLY FLOWERING 3"/>
    <property type="match status" value="1"/>
</dbReference>
<dbReference type="InterPro" id="IPR039319">
    <property type="entry name" value="ELF3-like"/>
</dbReference>
<evidence type="ECO:0000313" key="3">
    <source>
        <dbReference type="Proteomes" id="UP000436088"/>
    </source>
</evidence>
<dbReference type="EMBL" id="VEPZ02001028">
    <property type="protein sequence ID" value="KAE8700680.1"/>
    <property type="molecule type" value="Genomic_DNA"/>
</dbReference>
<evidence type="ECO:0000313" key="2">
    <source>
        <dbReference type="EMBL" id="KAE8700680.1"/>
    </source>
</evidence>
<sequence length="256" mass="28486">MMKRRKEEAKKMSPMFLRLHVNDTEKGGTKAPPRNKMALYEQLSIPSQRFNAGSLPPNNTNNLVPSISSSHGECNETSMLMPLEYPHESSILAEKFHSYSIQGTKMSTTVENQDNRFSKAIGTLDTDPPTPVVSVKSAFQPPYFSSFKKASARNLVNDDDLRVPTSARSGMGRNSSCGKQGENLEHFPKLKSSSSKQPQNANGSSVGPKSSRYMGNQAEENGRLFQSNQDIMERSNSTRELIHHPTCQPKSRIQNH</sequence>
<feature type="compositionally biased region" description="Basic and acidic residues" evidence="1">
    <location>
        <begin position="231"/>
        <end position="243"/>
    </location>
</feature>
<protein>
    <submittedName>
        <fullName evidence="2">Uncharacterized protein</fullName>
    </submittedName>
</protein>
<reference evidence="2" key="1">
    <citation type="submission" date="2019-09" db="EMBL/GenBank/DDBJ databases">
        <title>Draft genome information of white flower Hibiscus syriacus.</title>
        <authorList>
            <person name="Kim Y.-M."/>
        </authorList>
    </citation>
    <scope>NUCLEOTIDE SEQUENCE [LARGE SCALE GENOMIC DNA]</scope>
    <source>
        <strain evidence="2">YM2019G1</strain>
    </source>
</reference>
<proteinExistence type="predicted"/>
<dbReference type="GO" id="GO:2000028">
    <property type="term" value="P:regulation of photoperiodism, flowering"/>
    <property type="evidence" value="ECO:0007669"/>
    <property type="project" value="InterPro"/>
</dbReference>
<dbReference type="AlphaFoldDB" id="A0A6A3A8B5"/>
<accession>A0A6A3A8B5</accession>
<feature type="region of interest" description="Disordered" evidence="1">
    <location>
        <begin position="50"/>
        <end position="73"/>
    </location>
</feature>
<keyword evidence="3" id="KW-1185">Reference proteome</keyword>
<dbReference type="Proteomes" id="UP000436088">
    <property type="component" value="Unassembled WGS sequence"/>
</dbReference>
<evidence type="ECO:0000256" key="1">
    <source>
        <dbReference type="SAM" id="MobiDB-lite"/>
    </source>
</evidence>
<comment type="caution">
    <text evidence="2">The sequence shown here is derived from an EMBL/GenBank/DDBJ whole genome shotgun (WGS) entry which is preliminary data.</text>
</comment>
<feature type="region of interest" description="Disordered" evidence="1">
    <location>
        <begin position="159"/>
        <end position="256"/>
    </location>
</feature>
<dbReference type="PANTHER" id="PTHR34281">
    <property type="entry name" value="PROTEIN EARLY FLOWERING 3"/>
    <property type="match status" value="1"/>
</dbReference>